<evidence type="ECO:0000313" key="2">
    <source>
        <dbReference type="Proteomes" id="UP000765509"/>
    </source>
</evidence>
<name>A0A9Q3E165_9BASI</name>
<comment type="caution">
    <text evidence="1">The sequence shown here is derived from an EMBL/GenBank/DDBJ whole genome shotgun (WGS) entry which is preliminary data.</text>
</comment>
<dbReference type="EMBL" id="AVOT02023778">
    <property type="protein sequence ID" value="MBW0514035.1"/>
    <property type="molecule type" value="Genomic_DNA"/>
</dbReference>
<keyword evidence="2" id="KW-1185">Reference proteome</keyword>
<dbReference type="AlphaFoldDB" id="A0A9Q3E165"/>
<gene>
    <name evidence="1" type="ORF">O181_053750</name>
</gene>
<reference evidence="1" key="1">
    <citation type="submission" date="2021-03" db="EMBL/GenBank/DDBJ databases">
        <title>Draft genome sequence of rust myrtle Austropuccinia psidii MF-1, a brazilian biotype.</title>
        <authorList>
            <person name="Quecine M.C."/>
            <person name="Pachon D.M.R."/>
            <person name="Bonatelli M.L."/>
            <person name="Correr F.H."/>
            <person name="Franceschini L.M."/>
            <person name="Leite T.F."/>
            <person name="Margarido G.R.A."/>
            <person name="Almeida C.A."/>
            <person name="Ferrarezi J.A."/>
            <person name="Labate C.A."/>
        </authorList>
    </citation>
    <scope>NUCLEOTIDE SEQUENCE</scope>
    <source>
        <strain evidence="1">MF-1</strain>
    </source>
</reference>
<proteinExistence type="predicted"/>
<protein>
    <submittedName>
        <fullName evidence="1">Uncharacterized protein</fullName>
    </submittedName>
</protein>
<evidence type="ECO:0000313" key="1">
    <source>
        <dbReference type="EMBL" id="MBW0514035.1"/>
    </source>
</evidence>
<organism evidence="1 2">
    <name type="scientific">Austropuccinia psidii MF-1</name>
    <dbReference type="NCBI Taxonomy" id="1389203"/>
    <lineage>
        <taxon>Eukaryota</taxon>
        <taxon>Fungi</taxon>
        <taxon>Dikarya</taxon>
        <taxon>Basidiomycota</taxon>
        <taxon>Pucciniomycotina</taxon>
        <taxon>Pucciniomycetes</taxon>
        <taxon>Pucciniales</taxon>
        <taxon>Sphaerophragmiaceae</taxon>
        <taxon>Austropuccinia</taxon>
    </lineage>
</organism>
<accession>A0A9Q3E165</accession>
<sequence>MLIITLTLQTTTHPSFLLCIGPKENSPISMDTAKDAFDRMVYMEVSGNHMLEQHHQNTRQYIMRLITLTLNLLNFDIRPRDGPWIMTHFCSTLMILTHHLAFMNAEIEDARDNINCCHL</sequence>
<dbReference type="Proteomes" id="UP000765509">
    <property type="component" value="Unassembled WGS sequence"/>
</dbReference>